<dbReference type="SUPFAM" id="SSF103473">
    <property type="entry name" value="MFS general substrate transporter"/>
    <property type="match status" value="1"/>
</dbReference>
<dbReference type="InterPro" id="IPR020846">
    <property type="entry name" value="MFS_dom"/>
</dbReference>
<dbReference type="PROSITE" id="PS50850">
    <property type="entry name" value="MFS"/>
    <property type="match status" value="1"/>
</dbReference>
<dbReference type="GO" id="GO:0022857">
    <property type="term" value="F:transmembrane transporter activity"/>
    <property type="evidence" value="ECO:0007669"/>
    <property type="project" value="InterPro"/>
</dbReference>
<sequence length="103" mass="11341">MIMVQNLGFMVSVIISGALADTYSKPRILMIGSLVLSATFLTFYSTGYFNINLLIMFMIGAGIGAYEGVTDAMLIDIHPKRESMHININHLFVTFGSIVITVF</sequence>
<dbReference type="EMBL" id="BARU01007626">
    <property type="protein sequence ID" value="GAH46614.1"/>
    <property type="molecule type" value="Genomic_DNA"/>
</dbReference>
<dbReference type="InterPro" id="IPR036259">
    <property type="entry name" value="MFS_trans_sf"/>
</dbReference>
<accession>X1GYD0</accession>
<keyword evidence="1" id="KW-1133">Transmembrane helix</keyword>
<comment type="caution">
    <text evidence="3">The sequence shown here is derived from an EMBL/GenBank/DDBJ whole genome shotgun (WGS) entry which is preliminary data.</text>
</comment>
<keyword evidence="1" id="KW-0472">Membrane</keyword>
<dbReference type="Pfam" id="PF07690">
    <property type="entry name" value="MFS_1"/>
    <property type="match status" value="1"/>
</dbReference>
<proteinExistence type="predicted"/>
<evidence type="ECO:0000256" key="1">
    <source>
        <dbReference type="SAM" id="Phobius"/>
    </source>
</evidence>
<gene>
    <name evidence="3" type="ORF">S03H2_15028</name>
</gene>
<dbReference type="Gene3D" id="1.20.1250.20">
    <property type="entry name" value="MFS general substrate transporter like domains"/>
    <property type="match status" value="1"/>
</dbReference>
<dbReference type="PANTHER" id="PTHR23528:SF1">
    <property type="entry name" value="MAJOR FACILITATOR SUPERFAMILY (MFS) PROFILE DOMAIN-CONTAINING PROTEIN"/>
    <property type="match status" value="1"/>
</dbReference>
<feature type="transmembrane region" description="Helical" evidence="1">
    <location>
        <begin position="30"/>
        <end position="51"/>
    </location>
</feature>
<evidence type="ECO:0000259" key="2">
    <source>
        <dbReference type="PROSITE" id="PS50850"/>
    </source>
</evidence>
<dbReference type="AlphaFoldDB" id="X1GYD0"/>
<dbReference type="InterPro" id="IPR011701">
    <property type="entry name" value="MFS"/>
</dbReference>
<protein>
    <recommendedName>
        <fullName evidence="2">Major facilitator superfamily (MFS) profile domain-containing protein</fullName>
    </recommendedName>
</protein>
<name>X1GYD0_9ZZZZ</name>
<dbReference type="PANTHER" id="PTHR23528">
    <property type="match status" value="1"/>
</dbReference>
<organism evidence="3">
    <name type="scientific">marine sediment metagenome</name>
    <dbReference type="NCBI Taxonomy" id="412755"/>
    <lineage>
        <taxon>unclassified sequences</taxon>
        <taxon>metagenomes</taxon>
        <taxon>ecological metagenomes</taxon>
    </lineage>
</organism>
<evidence type="ECO:0000313" key="3">
    <source>
        <dbReference type="EMBL" id="GAH46614.1"/>
    </source>
</evidence>
<keyword evidence="1" id="KW-0812">Transmembrane</keyword>
<feature type="domain" description="Major facilitator superfamily (MFS) profile" evidence="2">
    <location>
        <begin position="1"/>
        <end position="103"/>
    </location>
</feature>
<reference evidence="3" key="1">
    <citation type="journal article" date="2014" name="Front. Microbiol.">
        <title>High frequency of phylogenetically diverse reductive dehalogenase-homologous genes in deep subseafloor sedimentary metagenomes.</title>
        <authorList>
            <person name="Kawai M."/>
            <person name="Futagami T."/>
            <person name="Toyoda A."/>
            <person name="Takaki Y."/>
            <person name="Nishi S."/>
            <person name="Hori S."/>
            <person name="Arai W."/>
            <person name="Tsubouchi T."/>
            <person name="Morono Y."/>
            <person name="Uchiyama I."/>
            <person name="Ito T."/>
            <person name="Fujiyama A."/>
            <person name="Inagaki F."/>
            <person name="Takami H."/>
        </authorList>
    </citation>
    <scope>NUCLEOTIDE SEQUENCE</scope>
    <source>
        <strain evidence="3">Expedition CK06-06</strain>
    </source>
</reference>